<dbReference type="Pfam" id="PF00400">
    <property type="entry name" value="WD40"/>
    <property type="match status" value="7"/>
</dbReference>
<gene>
    <name evidence="6" type="ORF">GNI_101110</name>
</gene>
<proteinExistence type="predicted"/>
<dbReference type="InterPro" id="IPR020472">
    <property type="entry name" value="WD40_PAC1"/>
</dbReference>
<dbReference type="GO" id="GO:0000027">
    <property type="term" value="P:ribosomal large subunit assembly"/>
    <property type="evidence" value="ECO:0007669"/>
    <property type="project" value="TreeGrafter"/>
</dbReference>
<evidence type="ECO:0000256" key="4">
    <source>
        <dbReference type="ARBA" id="ARBA00023242"/>
    </source>
</evidence>
<keyword evidence="3" id="KW-0677">Repeat</keyword>
<dbReference type="PROSITE" id="PS50082">
    <property type="entry name" value="WD_REPEATS_2"/>
    <property type="match status" value="6"/>
</dbReference>
<feature type="repeat" description="WD" evidence="5">
    <location>
        <begin position="487"/>
        <end position="520"/>
    </location>
</feature>
<dbReference type="GeneID" id="22913574"/>
<dbReference type="PANTHER" id="PTHR19848:SF0">
    <property type="entry name" value="NOTCHLESS PROTEIN HOMOLOG 1"/>
    <property type="match status" value="1"/>
</dbReference>
<dbReference type="PRINTS" id="PR00319">
    <property type="entry name" value="GPROTEINB"/>
</dbReference>
<feature type="repeat" description="WD" evidence="5">
    <location>
        <begin position="445"/>
        <end position="486"/>
    </location>
</feature>
<feature type="repeat" description="WD" evidence="5">
    <location>
        <begin position="171"/>
        <end position="203"/>
    </location>
</feature>
<organism evidence="6 7">
    <name type="scientific">Gregarina niphandrodes</name>
    <name type="common">Septate eugregarine</name>
    <dbReference type="NCBI Taxonomy" id="110365"/>
    <lineage>
        <taxon>Eukaryota</taxon>
        <taxon>Sar</taxon>
        <taxon>Alveolata</taxon>
        <taxon>Apicomplexa</taxon>
        <taxon>Conoidasida</taxon>
        <taxon>Gregarinasina</taxon>
        <taxon>Eugregarinorida</taxon>
        <taxon>Gregarinidae</taxon>
        <taxon>Gregarina</taxon>
    </lineage>
</organism>
<evidence type="ECO:0000256" key="1">
    <source>
        <dbReference type="ARBA" id="ARBA00004604"/>
    </source>
</evidence>
<keyword evidence="4" id="KW-0539">Nucleus</keyword>
<dbReference type="OMA" id="AWEPYHR"/>
<dbReference type="Proteomes" id="UP000019763">
    <property type="component" value="Unassembled WGS sequence"/>
</dbReference>
<dbReference type="SUPFAM" id="SSF50978">
    <property type="entry name" value="WD40 repeat-like"/>
    <property type="match status" value="1"/>
</dbReference>
<evidence type="ECO:0000313" key="7">
    <source>
        <dbReference type="Proteomes" id="UP000019763"/>
    </source>
</evidence>
<evidence type="ECO:0000256" key="5">
    <source>
        <dbReference type="PROSITE-ProRule" id="PRU00221"/>
    </source>
</evidence>
<dbReference type="CDD" id="cd00200">
    <property type="entry name" value="WD40"/>
    <property type="match status" value="1"/>
</dbReference>
<dbReference type="InterPro" id="IPR001680">
    <property type="entry name" value="WD40_rpt"/>
</dbReference>
<reference evidence="6" key="1">
    <citation type="submission" date="2013-12" db="EMBL/GenBank/DDBJ databases">
        <authorList>
            <person name="Omoto C.K."/>
            <person name="Sibley D."/>
            <person name="Venepally P."/>
            <person name="Hadjithomas M."/>
            <person name="Karamycheva S."/>
            <person name="Brunk B."/>
            <person name="Roos D."/>
            <person name="Caler E."/>
            <person name="Lorenzi H."/>
        </authorList>
    </citation>
    <scope>NUCLEOTIDE SEQUENCE</scope>
</reference>
<dbReference type="RefSeq" id="XP_011131156.1">
    <property type="nucleotide sequence ID" value="XM_011132854.1"/>
</dbReference>
<evidence type="ECO:0000256" key="2">
    <source>
        <dbReference type="ARBA" id="ARBA00022574"/>
    </source>
</evidence>
<feature type="repeat" description="WD" evidence="5">
    <location>
        <begin position="129"/>
        <end position="164"/>
    </location>
</feature>
<dbReference type="GO" id="GO:0005730">
    <property type="term" value="C:nucleolus"/>
    <property type="evidence" value="ECO:0007669"/>
    <property type="project" value="UniProtKB-SubCell"/>
</dbReference>
<accession>A0A023B4I9</accession>
<comment type="caution">
    <text evidence="6">The sequence shown here is derived from an EMBL/GenBank/DDBJ whole genome shotgun (WGS) entry which is preliminary data.</text>
</comment>
<feature type="repeat" description="WD" evidence="5">
    <location>
        <begin position="218"/>
        <end position="259"/>
    </location>
</feature>
<feature type="repeat" description="WD" evidence="5">
    <location>
        <begin position="403"/>
        <end position="444"/>
    </location>
</feature>
<dbReference type="PROSITE" id="PS50294">
    <property type="entry name" value="WD_REPEATS_REGION"/>
    <property type="match status" value="5"/>
</dbReference>
<dbReference type="PANTHER" id="PTHR19848">
    <property type="entry name" value="WD40 REPEAT PROTEIN"/>
    <property type="match status" value="1"/>
</dbReference>
<dbReference type="AlphaFoldDB" id="A0A023B4I9"/>
<dbReference type="Gene3D" id="2.130.10.10">
    <property type="entry name" value="YVTN repeat-like/Quinoprotein amine dehydrogenase"/>
    <property type="match status" value="1"/>
</dbReference>
<evidence type="ECO:0000313" key="6">
    <source>
        <dbReference type="EMBL" id="EZG56790.1"/>
    </source>
</evidence>
<dbReference type="PRINTS" id="PR00320">
    <property type="entry name" value="GPROTEINBRPT"/>
</dbReference>
<dbReference type="PROSITE" id="PS00678">
    <property type="entry name" value="WD_REPEATS_1"/>
    <property type="match status" value="1"/>
</dbReference>
<dbReference type="InterPro" id="IPR001632">
    <property type="entry name" value="WD40_G-protein_beta-like"/>
</dbReference>
<dbReference type="OrthoDB" id="10267436at2759"/>
<dbReference type="InterPro" id="IPR015943">
    <property type="entry name" value="WD40/YVTN_repeat-like_dom_sf"/>
</dbReference>
<keyword evidence="2 5" id="KW-0853">WD repeat</keyword>
<name>A0A023B4I9_GRENI</name>
<dbReference type="EMBL" id="AFNH02000758">
    <property type="protein sequence ID" value="EZG56790.1"/>
    <property type="molecule type" value="Genomic_DNA"/>
</dbReference>
<evidence type="ECO:0000256" key="3">
    <source>
        <dbReference type="ARBA" id="ARBA00022737"/>
    </source>
</evidence>
<dbReference type="eggNOG" id="KOG0271">
    <property type="taxonomic scope" value="Eukaryota"/>
</dbReference>
<keyword evidence="7" id="KW-1185">Reference proteome</keyword>
<dbReference type="SMART" id="SM00320">
    <property type="entry name" value="WD40"/>
    <property type="match status" value="8"/>
</dbReference>
<protein>
    <submittedName>
        <fullName evidence="6">WD repeat protein</fullName>
    </submittedName>
</protein>
<dbReference type="InterPro" id="IPR036322">
    <property type="entry name" value="WD40_repeat_dom_sf"/>
</dbReference>
<dbReference type="VEuPathDB" id="CryptoDB:GNI_101110"/>
<comment type="subcellular location">
    <subcellularLocation>
        <location evidence="1">Nucleus</location>
        <location evidence="1">Nucleolus</location>
    </subcellularLocation>
</comment>
<dbReference type="InterPro" id="IPR019775">
    <property type="entry name" value="WD40_repeat_CS"/>
</dbReference>
<sequence>MVLHRKKRRTEAGKAETEPVDDGFGDKIIIKFNDAVSSEVGDQLEVPLDCQLEQLKSVLKSYLTEEEQLDDYSLVVSGLGVEITTTIRAALHGAVERGMSVSTEDTLMISYYSLTPFKVRPVARLSGSLRGHTGTILCLAFSPDGKSMATGSGDCQVRLWDLSTVTPICVLKGHTRPVVSLAWSPDCKWLASGSEDKSVRVWQADKCFTSSQPEPKVLRLHTDTVTALDFMPMHLHKQWQNGAPLLLSGARDGTVKIWNTCLGNVVSHLNGHAKMVTSARWSGASEAVDDEGKSCTGPFVYSASRDMTVRVWSALTGLPIRVVKCHGHWVNALSCNTDGIIKRGPYDHNGELPSAAQTPFKLAEEAWNKEFRNLGEERVVTCSDDNTLSLWVLLKNDQRVQQMTGHQKAVCHACFSPNGRYVISAGFDSAIRLWDGRTGKFLHTYRGHVGPVYQVSWAPDSKLFVSCSRDSTLKVWDTSERKLKEDLPGAADEIYAVQWSPDCARVASGGRDKIVRIWCH</sequence>